<evidence type="ECO:0000313" key="2">
    <source>
        <dbReference type="Proteomes" id="UP001168821"/>
    </source>
</evidence>
<dbReference type="AlphaFoldDB" id="A0AA38IEA3"/>
<accession>A0AA38IEA3</accession>
<dbReference type="Proteomes" id="UP001168821">
    <property type="component" value="Unassembled WGS sequence"/>
</dbReference>
<organism evidence="1 2">
    <name type="scientific">Zophobas morio</name>
    <dbReference type="NCBI Taxonomy" id="2755281"/>
    <lineage>
        <taxon>Eukaryota</taxon>
        <taxon>Metazoa</taxon>
        <taxon>Ecdysozoa</taxon>
        <taxon>Arthropoda</taxon>
        <taxon>Hexapoda</taxon>
        <taxon>Insecta</taxon>
        <taxon>Pterygota</taxon>
        <taxon>Neoptera</taxon>
        <taxon>Endopterygota</taxon>
        <taxon>Coleoptera</taxon>
        <taxon>Polyphaga</taxon>
        <taxon>Cucujiformia</taxon>
        <taxon>Tenebrionidae</taxon>
        <taxon>Zophobas</taxon>
    </lineage>
</organism>
<protein>
    <submittedName>
        <fullName evidence="1">Uncharacterized protein</fullName>
    </submittedName>
</protein>
<dbReference type="EMBL" id="JALNTZ010000004">
    <property type="protein sequence ID" value="KAJ3654645.1"/>
    <property type="molecule type" value="Genomic_DNA"/>
</dbReference>
<gene>
    <name evidence="1" type="ORF">Zmor_013819</name>
</gene>
<evidence type="ECO:0000313" key="1">
    <source>
        <dbReference type="EMBL" id="KAJ3654645.1"/>
    </source>
</evidence>
<comment type="caution">
    <text evidence="1">The sequence shown here is derived from an EMBL/GenBank/DDBJ whole genome shotgun (WGS) entry which is preliminary data.</text>
</comment>
<sequence>MSSLRDRRRAEAPGARIGALTFEDRVILKQRNSRAVKSTQFVVRPQRHARFSRLSSFPMRSVSNTARFFFASYSVDIDGDYRMRNAYGRLTAHG</sequence>
<proteinExistence type="predicted"/>
<name>A0AA38IEA3_9CUCU</name>
<reference evidence="1" key="1">
    <citation type="journal article" date="2023" name="G3 (Bethesda)">
        <title>Whole genome assemblies of Zophobas morio and Tenebrio molitor.</title>
        <authorList>
            <person name="Kaur S."/>
            <person name="Stinson S.A."/>
            <person name="diCenzo G.C."/>
        </authorList>
    </citation>
    <scope>NUCLEOTIDE SEQUENCE</scope>
    <source>
        <strain evidence="1">QUZm001</strain>
    </source>
</reference>
<keyword evidence="2" id="KW-1185">Reference proteome</keyword>